<accession>A0A0A8ZWV5</accession>
<reference evidence="2" key="2">
    <citation type="journal article" date="2015" name="Data Brief">
        <title>Shoot transcriptome of the giant reed, Arundo donax.</title>
        <authorList>
            <person name="Barrero R.A."/>
            <person name="Guerrero F.D."/>
            <person name="Moolhuijzen P."/>
            <person name="Goolsby J.A."/>
            <person name="Tidwell J."/>
            <person name="Bellgard S.E."/>
            <person name="Bellgard M.I."/>
        </authorList>
    </citation>
    <scope>NUCLEOTIDE SEQUENCE</scope>
    <source>
        <tissue evidence="2">Shoot tissue taken approximately 20 cm above the soil surface</tissue>
    </source>
</reference>
<evidence type="ECO:0000256" key="1">
    <source>
        <dbReference type="SAM" id="MobiDB-lite"/>
    </source>
</evidence>
<proteinExistence type="predicted"/>
<feature type="region of interest" description="Disordered" evidence="1">
    <location>
        <begin position="1"/>
        <end position="22"/>
    </location>
</feature>
<evidence type="ECO:0000313" key="2">
    <source>
        <dbReference type="EMBL" id="JAD42198.1"/>
    </source>
</evidence>
<name>A0A0A8ZWV5_ARUDO</name>
<reference evidence="2" key="1">
    <citation type="submission" date="2014-09" db="EMBL/GenBank/DDBJ databases">
        <authorList>
            <person name="Magalhaes I.L.F."/>
            <person name="Oliveira U."/>
            <person name="Santos F.R."/>
            <person name="Vidigal T.H.D.A."/>
            <person name="Brescovit A.D."/>
            <person name="Santos A.J."/>
        </authorList>
    </citation>
    <scope>NUCLEOTIDE SEQUENCE</scope>
    <source>
        <tissue evidence="2">Shoot tissue taken approximately 20 cm above the soil surface</tissue>
    </source>
</reference>
<sequence>MQRGSLKKGKKQPCYKVRSLTA</sequence>
<dbReference type="EMBL" id="GBRH01255697">
    <property type="protein sequence ID" value="JAD42198.1"/>
    <property type="molecule type" value="Transcribed_RNA"/>
</dbReference>
<protein>
    <submittedName>
        <fullName evidence="2">Uncharacterized protein</fullName>
    </submittedName>
</protein>
<organism evidence="2">
    <name type="scientific">Arundo donax</name>
    <name type="common">Giant reed</name>
    <name type="synonym">Donax arundinaceus</name>
    <dbReference type="NCBI Taxonomy" id="35708"/>
    <lineage>
        <taxon>Eukaryota</taxon>
        <taxon>Viridiplantae</taxon>
        <taxon>Streptophyta</taxon>
        <taxon>Embryophyta</taxon>
        <taxon>Tracheophyta</taxon>
        <taxon>Spermatophyta</taxon>
        <taxon>Magnoliopsida</taxon>
        <taxon>Liliopsida</taxon>
        <taxon>Poales</taxon>
        <taxon>Poaceae</taxon>
        <taxon>PACMAD clade</taxon>
        <taxon>Arundinoideae</taxon>
        <taxon>Arundineae</taxon>
        <taxon>Arundo</taxon>
    </lineage>
</organism>
<feature type="compositionally biased region" description="Basic residues" evidence="1">
    <location>
        <begin position="1"/>
        <end position="13"/>
    </location>
</feature>
<dbReference type="AlphaFoldDB" id="A0A0A8ZWV5"/>